<feature type="region of interest" description="Disordered" evidence="1">
    <location>
        <begin position="84"/>
        <end position="103"/>
    </location>
</feature>
<feature type="compositionally biased region" description="Polar residues" evidence="1">
    <location>
        <begin position="9"/>
        <end position="19"/>
    </location>
</feature>
<dbReference type="Proteomes" id="UP000250235">
    <property type="component" value="Unassembled WGS sequence"/>
</dbReference>
<protein>
    <submittedName>
        <fullName evidence="2">Uncharacterized protein</fullName>
    </submittedName>
</protein>
<name>A0A2Z7B6V7_9LAMI</name>
<dbReference type="EMBL" id="KV008857">
    <property type="protein sequence ID" value="KZV29851.1"/>
    <property type="molecule type" value="Genomic_DNA"/>
</dbReference>
<reference evidence="2 3" key="1">
    <citation type="journal article" date="2015" name="Proc. Natl. Acad. Sci. U.S.A.">
        <title>The resurrection genome of Boea hygrometrica: A blueprint for survival of dehydration.</title>
        <authorList>
            <person name="Xiao L."/>
            <person name="Yang G."/>
            <person name="Zhang L."/>
            <person name="Yang X."/>
            <person name="Zhao S."/>
            <person name="Ji Z."/>
            <person name="Zhou Q."/>
            <person name="Hu M."/>
            <person name="Wang Y."/>
            <person name="Chen M."/>
            <person name="Xu Y."/>
            <person name="Jin H."/>
            <person name="Xiao X."/>
            <person name="Hu G."/>
            <person name="Bao F."/>
            <person name="Hu Y."/>
            <person name="Wan P."/>
            <person name="Li L."/>
            <person name="Deng X."/>
            <person name="Kuang T."/>
            <person name="Xiang C."/>
            <person name="Zhu J.K."/>
            <person name="Oliver M.J."/>
            <person name="He Y."/>
        </authorList>
    </citation>
    <scope>NUCLEOTIDE SEQUENCE [LARGE SCALE GENOMIC DNA]</scope>
    <source>
        <strain evidence="3">cv. XS01</strain>
    </source>
</reference>
<dbReference type="AlphaFoldDB" id="A0A2Z7B6V7"/>
<evidence type="ECO:0000313" key="3">
    <source>
        <dbReference type="Proteomes" id="UP000250235"/>
    </source>
</evidence>
<feature type="region of interest" description="Disordered" evidence="1">
    <location>
        <begin position="1"/>
        <end position="31"/>
    </location>
</feature>
<keyword evidence="3" id="KW-1185">Reference proteome</keyword>
<gene>
    <name evidence="2" type="ORF">F511_42551</name>
</gene>
<sequence>MKQEEVENTRNAASFSSENYELVGEEGRKRERRNYRKETRVLLCYDKYSEVLVMKNKREMENKRYQSDQSDKIWTKLTMFDVETRSEQSQAGQGKTSSAHSGTLVEDKPAKVIWSSWLRYEYTKIPIRISTEKRLEKNISKADWIESSSELDQEIRSMFRNQMGNPTKPRIA</sequence>
<proteinExistence type="predicted"/>
<accession>A0A2Z7B6V7</accession>
<evidence type="ECO:0000256" key="1">
    <source>
        <dbReference type="SAM" id="MobiDB-lite"/>
    </source>
</evidence>
<feature type="compositionally biased region" description="Polar residues" evidence="1">
    <location>
        <begin position="87"/>
        <end position="101"/>
    </location>
</feature>
<organism evidence="2 3">
    <name type="scientific">Dorcoceras hygrometricum</name>
    <dbReference type="NCBI Taxonomy" id="472368"/>
    <lineage>
        <taxon>Eukaryota</taxon>
        <taxon>Viridiplantae</taxon>
        <taxon>Streptophyta</taxon>
        <taxon>Embryophyta</taxon>
        <taxon>Tracheophyta</taxon>
        <taxon>Spermatophyta</taxon>
        <taxon>Magnoliopsida</taxon>
        <taxon>eudicotyledons</taxon>
        <taxon>Gunneridae</taxon>
        <taxon>Pentapetalae</taxon>
        <taxon>asterids</taxon>
        <taxon>lamiids</taxon>
        <taxon>Lamiales</taxon>
        <taxon>Gesneriaceae</taxon>
        <taxon>Didymocarpoideae</taxon>
        <taxon>Trichosporeae</taxon>
        <taxon>Loxocarpinae</taxon>
        <taxon>Dorcoceras</taxon>
    </lineage>
</organism>
<evidence type="ECO:0000313" key="2">
    <source>
        <dbReference type="EMBL" id="KZV29851.1"/>
    </source>
</evidence>